<evidence type="ECO:0000313" key="13">
    <source>
        <dbReference type="EMBL" id="VVE66511.1"/>
    </source>
</evidence>
<dbReference type="OrthoDB" id="9809646at2"/>
<feature type="transmembrane region" description="Helical" evidence="10">
    <location>
        <begin position="46"/>
        <end position="66"/>
    </location>
</feature>
<dbReference type="InterPro" id="IPR036837">
    <property type="entry name" value="Cation_efflux_CTD_sf"/>
</dbReference>
<keyword evidence="5" id="KW-0864">Zinc transport</keyword>
<evidence type="ECO:0000259" key="11">
    <source>
        <dbReference type="Pfam" id="PF01545"/>
    </source>
</evidence>
<keyword evidence="3" id="KW-0813">Transport</keyword>
<feature type="domain" description="Cation efflux protein transmembrane" evidence="11">
    <location>
        <begin position="48"/>
        <end position="237"/>
    </location>
</feature>
<dbReference type="GO" id="GO:0005886">
    <property type="term" value="C:plasma membrane"/>
    <property type="evidence" value="ECO:0007669"/>
    <property type="project" value="TreeGrafter"/>
</dbReference>
<feature type="compositionally biased region" description="Polar residues" evidence="9">
    <location>
        <begin position="1"/>
        <end position="10"/>
    </location>
</feature>
<dbReference type="EMBL" id="CABPSQ010000003">
    <property type="protein sequence ID" value="VVE66511.1"/>
    <property type="molecule type" value="Genomic_DNA"/>
</dbReference>
<protein>
    <submittedName>
        <fullName evidence="13">Zinc transporter ZitB</fullName>
    </submittedName>
</protein>
<keyword evidence="6 10" id="KW-1133">Transmembrane helix</keyword>
<evidence type="ECO:0000256" key="5">
    <source>
        <dbReference type="ARBA" id="ARBA00022906"/>
    </source>
</evidence>
<evidence type="ECO:0000256" key="10">
    <source>
        <dbReference type="SAM" id="Phobius"/>
    </source>
</evidence>
<reference evidence="13 14" key="1">
    <citation type="submission" date="2019-08" db="EMBL/GenBank/DDBJ databases">
        <authorList>
            <person name="Peeters C."/>
        </authorList>
    </citation>
    <scope>NUCLEOTIDE SEQUENCE [LARGE SCALE GENOMIC DNA]</scope>
    <source>
        <strain evidence="13 14">LMG 31118</strain>
    </source>
</reference>
<feature type="transmembrane region" description="Helical" evidence="10">
    <location>
        <begin position="179"/>
        <end position="206"/>
    </location>
</feature>
<dbReference type="Pfam" id="PF01545">
    <property type="entry name" value="Cation_efflux"/>
    <property type="match status" value="1"/>
</dbReference>
<organism evidence="13 14">
    <name type="scientific">Pandoraea captiosa</name>
    <dbReference type="NCBI Taxonomy" id="2508302"/>
    <lineage>
        <taxon>Bacteria</taxon>
        <taxon>Pseudomonadati</taxon>
        <taxon>Pseudomonadota</taxon>
        <taxon>Betaproteobacteria</taxon>
        <taxon>Burkholderiales</taxon>
        <taxon>Burkholderiaceae</taxon>
        <taxon>Pandoraea</taxon>
    </lineage>
</organism>
<keyword evidence="5" id="KW-0862">Zinc</keyword>
<feature type="region of interest" description="Disordered" evidence="9">
    <location>
        <begin position="1"/>
        <end position="37"/>
    </location>
</feature>
<dbReference type="PANTHER" id="PTHR11562">
    <property type="entry name" value="CATION EFFLUX PROTEIN/ ZINC TRANSPORTER"/>
    <property type="match status" value="1"/>
</dbReference>
<keyword evidence="7" id="KW-0406">Ion transport</keyword>
<accession>A0A5E4ZYM6</accession>
<evidence type="ECO:0000256" key="6">
    <source>
        <dbReference type="ARBA" id="ARBA00022989"/>
    </source>
</evidence>
<name>A0A5E4ZYM6_9BURK</name>
<dbReference type="SUPFAM" id="SSF161111">
    <property type="entry name" value="Cation efflux protein transmembrane domain-like"/>
    <property type="match status" value="1"/>
</dbReference>
<proteinExistence type="inferred from homology"/>
<evidence type="ECO:0000256" key="1">
    <source>
        <dbReference type="ARBA" id="ARBA00004141"/>
    </source>
</evidence>
<comment type="subcellular location">
    <subcellularLocation>
        <location evidence="1">Membrane</location>
        <topology evidence="1">Multi-pass membrane protein</topology>
    </subcellularLocation>
</comment>
<dbReference type="InterPro" id="IPR002524">
    <property type="entry name" value="Cation_efflux"/>
</dbReference>
<dbReference type="InterPro" id="IPR027470">
    <property type="entry name" value="Cation_efflux_CTD"/>
</dbReference>
<dbReference type="Gene3D" id="1.20.1510.10">
    <property type="entry name" value="Cation efflux protein transmembrane domain"/>
    <property type="match status" value="1"/>
</dbReference>
<gene>
    <name evidence="13" type="ORF">PCA31118_02248</name>
</gene>
<comment type="similarity">
    <text evidence="2">Belongs to the cation diffusion facilitator (CDF) transporter (TC 2.A.4) family. SLC30A subfamily.</text>
</comment>
<evidence type="ECO:0000256" key="3">
    <source>
        <dbReference type="ARBA" id="ARBA00022448"/>
    </source>
</evidence>
<evidence type="ECO:0000256" key="7">
    <source>
        <dbReference type="ARBA" id="ARBA00023065"/>
    </source>
</evidence>
<keyword evidence="4 10" id="KW-0812">Transmembrane</keyword>
<evidence type="ECO:0000259" key="12">
    <source>
        <dbReference type="Pfam" id="PF16916"/>
    </source>
</evidence>
<dbReference type="Proteomes" id="UP000414136">
    <property type="component" value="Unassembled WGS sequence"/>
</dbReference>
<feature type="transmembrane region" description="Helical" evidence="10">
    <location>
        <begin position="144"/>
        <end position="167"/>
    </location>
</feature>
<feature type="transmembrane region" description="Helical" evidence="10">
    <location>
        <begin position="113"/>
        <end position="132"/>
    </location>
</feature>
<dbReference type="Pfam" id="PF16916">
    <property type="entry name" value="ZT_dimer"/>
    <property type="match status" value="1"/>
</dbReference>
<keyword evidence="8 10" id="KW-0472">Membrane</keyword>
<feature type="transmembrane region" description="Helical" evidence="10">
    <location>
        <begin position="212"/>
        <end position="229"/>
    </location>
</feature>
<sequence length="344" mass="36627">MPDTSQNTSRNTHEGHRHASHDHAGHEGHSHAGHSHASGVTDQRRIGIAFVLIAVFMVIEIVGGVLSGSLALLADAGHMVSDAAALAFSWIAIHYGKRPATLQLTYGYKRLEVLAAFVNGCALFVIAGWIVMEAIRRFAAPVPVVGKTMLIVAFAGLLANIAAFMVLHGGNRENLNMRGAWLHVLGDMLGSAAAIVAAVVILLSGWTPVDPLLSILVAVIILKSAWGIVKSSAHILLEGTPESLNPTDIKTDLEASVEQVQGVHHIHAWSITGERHMITLHVVPAPGVSARDAMIAVQQRLATRFNVEHATIQIEDAECAAEHGGTQDCEAQVREVPPTQPPHA</sequence>
<dbReference type="InterPro" id="IPR050681">
    <property type="entry name" value="CDF/SLC30A"/>
</dbReference>
<evidence type="ECO:0000256" key="2">
    <source>
        <dbReference type="ARBA" id="ARBA00008873"/>
    </source>
</evidence>
<dbReference type="RefSeq" id="WP_150625314.1">
    <property type="nucleotide sequence ID" value="NZ_CABPSQ010000003.1"/>
</dbReference>
<dbReference type="AlphaFoldDB" id="A0A5E4ZYM6"/>
<dbReference type="InterPro" id="IPR058533">
    <property type="entry name" value="Cation_efflux_TM"/>
</dbReference>
<keyword evidence="14" id="KW-1185">Reference proteome</keyword>
<evidence type="ECO:0000313" key="14">
    <source>
        <dbReference type="Proteomes" id="UP000414136"/>
    </source>
</evidence>
<feature type="transmembrane region" description="Helical" evidence="10">
    <location>
        <begin position="72"/>
        <end position="93"/>
    </location>
</feature>
<dbReference type="PANTHER" id="PTHR11562:SF17">
    <property type="entry name" value="RE54080P-RELATED"/>
    <property type="match status" value="1"/>
</dbReference>
<feature type="compositionally biased region" description="Basic and acidic residues" evidence="9">
    <location>
        <begin position="21"/>
        <end position="30"/>
    </location>
</feature>
<dbReference type="NCBIfam" id="TIGR01297">
    <property type="entry name" value="CDF"/>
    <property type="match status" value="1"/>
</dbReference>
<evidence type="ECO:0000256" key="9">
    <source>
        <dbReference type="SAM" id="MobiDB-lite"/>
    </source>
</evidence>
<dbReference type="InterPro" id="IPR027469">
    <property type="entry name" value="Cation_efflux_TMD_sf"/>
</dbReference>
<feature type="domain" description="Cation efflux protein cytoplasmic" evidence="12">
    <location>
        <begin position="247"/>
        <end position="316"/>
    </location>
</feature>
<dbReference type="GO" id="GO:0005385">
    <property type="term" value="F:zinc ion transmembrane transporter activity"/>
    <property type="evidence" value="ECO:0007669"/>
    <property type="project" value="TreeGrafter"/>
</dbReference>
<evidence type="ECO:0000256" key="4">
    <source>
        <dbReference type="ARBA" id="ARBA00022692"/>
    </source>
</evidence>
<dbReference type="SUPFAM" id="SSF160240">
    <property type="entry name" value="Cation efflux protein cytoplasmic domain-like"/>
    <property type="match status" value="1"/>
</dbReference>
<evidence type="ECO:0000256" key="8">
    <source>
        <dbReference type="ARBA" id="ARBA00023136"/>
    </source>
</evidence>